<keyword evidence="5 15" id="KW-0963">Cytoplasm</keyword>
<dbReference type="FunFam" id="3.30.160.20:FF:000003">
    <property type="entry name" value="Ribonuclease 3"/>
    <property type="match status" value="1"/>
</dbReference>
<feature type="binding site" evidence="15">
    <location>
        <position position="47"/>
    </location>
    <ligand>
        <name>Mg(2+)</name>
        <dbReference type="ChEBI" id="CHEBI:18420"/>
    </ligand>
</feature>
<evidence type="ECO:0000256" key="4">
    <source>
        <dbReference type="ARBA" id="ARBA00011738"/>
    </source>
</evidence>
<comment type="catalytic activity">
    <reaction evidence="1 15">
        <text>Endonucleolytic cleavage to 5'-phosphomonoester.</text>
        <dbReference type="EC" id="3.1.26.3"/>
    </reaction>
</comment>
<dbReference type="Pfam" id="PF00035">
    <property type="entry name" value="dsrm"/>
    <property type="match status" value="1"/>
</dbReference>
<dbReference type="Pfam" id="PF14622">
    <property type="entry name" value="Ribonucleas_3_3"/>
    <property type="match status" value="1"/>
</dbReference>
<dbReference type="GO" id="GO:0006364">
    <property type="term" value="P:rRNA processing"/>
    <property type="evidence" value="ECO:0007669"/>
    <property type="project" value="UniProtKB-UniRule"/>
</dbReference>
<keyword evidence="6 15" id="KW-0698">rRNA processing</keyword>
<evidence type="ECO:0000256" key="1">
    <source>
        <dbReference type="ARBA" id="ARBA00000109"/>
    </source>
</evidence>
<comment type="cofactor">
    <cofactor evidence="15">
        <name>Mg(2+)</name>
        <dbReference type="ChEBI" id="CHEBI:18420"/>
    </cofactor>
</comment>
<dbReference type="InterPro" id="IPR000999">
    <property type="entry name" value="RNase_III_dom"/>
</dbReference>
<comment type="subunit">
    <text evidence="4 15">Homodimer.</text>
</comment>
<dbReference type="Gene3D" id="3.30.160.20">
    <property type="match status" value="1"/>
</dbReference>
<feature type="active site" evidence="15">
    <location>
        <position position="51"/>
    </location>
</feature>
<dbReference type="PROSITE" id="PS50137">
    <property type="entry name" value="DS_RBD"/>
    <property type="match status" value="1"/>
</dbReference>
<keyword evidence="10 15" id="KW-0479">Metal-binding</keyword>
<evidence type="ECO:0000256" key="6">
    <source>
        <dbReference type="ARBA" id="ARBA00022552"/>
    </source>
</evidence>
<comment type="similarity">
    <text evidence="3">Belongs to the ribonuclease III family.</text>
</comment>
<dbReference type="SUPFAM" id="SSF54768">
    <property type="entry name" value="dsRNA-binding domain-like"/>
    <property type="match status" value="1"/>
</dbReference>
<dbReference type="InterPro" id="IPR011907">
    <property type="entry name" value="RNase_III"/>
</dbReference>
<feature type="binding site" evidence="15">
    <location>
        <position position="116"/>
    </location>
    <ligand>
        <name>Mg(2+)</name>
        <dbReference type="ChEBI" id="CHEBI:18420"/>
    </ligand>
</feature>
<name>A0A1M6R2Z9_9AQUI</name>
<dbReference type="PROSITE" id="PS50142">
    <property type="entry name" value="RNASE_3_2"/>
    <property type="match status" value="1"/>
</dbReference>
<dbReference type="GO" id="GO:0019843">
    <property type="term" value="F:rRNA binding"/>
    <property type="evidence" value="ECO:0007669"/>
    <property type="project" value="UniProtKB-KW"/>
</dbReference>
<evidence type="ECO:0000256" key="12">
    <source>
        <dbReference type="ARBA" id="ARBA00022801"/>
    </source>
</evidence>
<dbReference type="GO" id="GO:0003725">
    <property type="term" value="F:double-stranded RNA binding"/>
    <property type="evidence" value="ECO:0007669"/>
    <property type="project" value="TreeGrafter"/>
</dbReference>
<reference evidence="18 19" key="1">
    <citation type="submission" date="2016-11" db="EMBL/GenBank/DDBJ databases">
        <authorList>
            <person name="Jaros S."/>
            <person name="Januszkiewicz K."/>
            <person name="Wedrychowicz H."/>
        </authorList>
    </citation>
    <scope>NUCLEOTIDE SEQUENCE [LARGE SCALE GENOMIC DNA]</scope>
    <source>
        <strain evidence="18 19">DSM 19557</strain>
    </source>
</reference>
<dbReference type="EMBL" id="LT670846">
    <property type="protein sequence ID" value="SHK26796.1"/>
    <property type="molecule type" value="Genomic_DNA"/>
</dbReference>
<evidence type="ECO:0000256" key="14">
    <source>
        <dbReference type="ARBA" id="ARBA00022884"/>
    </source>
</evidence>
<feature type="active site" evidence="15">
    <location>
        <position position="119"/>
    </location>
</feature>
<dbReference type="InterPro" id="IPR014720">
    <property type="entry name" value="dsRBD_dom"/>
</dbReference>
<organism evidence="18 19">
    <name type="scientific">Thermocrinis minervae</name>
    <dbReference type="NCBI Taxonomy" id="381751"/>
    <lineage>
        <taxon>Bacteria</taxon>
        <taxon>Pseudomonadati</taxon>
        <taxon>Aquificota</taxon>
        <taxon>Aquificia</taxon>
        <taxon>Aquificales</taxon>
        <taxon>Aquificaceae</taxon>
        <taxon>Thermocrinis</taxon>
    </lineage>
</organism>
<gene>
    <name evidence="15" type="primary">rnc</name>
    <name evidence="18" type="ORF">SAMN05444391_0495</name>
</gene>
<dbReference type="PROSITE" id="PS00517">
    <property type="entry name" value="RNASE_3_1"/>
    <property type="match status" value="1"/>
</dbReference>
<dbReference type="EC" id="3.1.26.3" evidence="15"/>
<dbReference type="Gene3D" id="1.10.1520.10">
    <property type="entry name" value="Ribonuclease III domain"/>
    <property type="match status" value="1"/>
</dbReference>
<dbReference type="STRING" id="381751.SAMN05444391_0495"/>
<feature type="domain" description="RNase III" evidence="17">
    <location>
        <begin position="9"/>
        <end position="130"/>
    </location>
</feature>
<dbReference type="OrthoDB" id="9805026at2"/>
<dbReference type="GO" id="GO:0010468">
    <property type="term" value="P:regulation of gene expression"/>
    <property type="evidence" value="ECO:0007669"/>
    <property type="project" value="TreeGrafter"/>
</dbReference>
<proteinExistence type="inferred from homology"/>
<evidence type="ECO:0000256" key="8">
    <source>
        <dbReference type="ARBA" id="ARBA00022694"/>
    </source>
</evidence>
<sequence>MHASSLEKYEYIEKVLGYTFKDKSILQKALTHKSYSEEGMENYETLEFLGDSLVNLFVVDVLFSEFPKAREGELAQMKAYFISEDFLGELAHELRLDEYVLVGGKKKEKSLSIIADTFEALWAAVYLDSGKDLNFVRQIFERLYKDRIVRLAKENKHRRDYKTMLQEYTQKKWKERPTYRLVSVSGNDNEKVFHVECTFRDYRAIGVGRNKKEAEQDSARKLLEMLQMNM</sequence>
<dbReference type="GO" id="GO:0008033">
    <property type="term" value="P:tRNA processing"/>
    <property type="evidence" value="ECO:0007669"/>
    <property type="project" value="UniProtKB-KW"/>
</dbReference>
<feature type="domain" description="DRBM" evidence="16">
    <location>
        <begin position="160"/>
        <end position="228"/>
    </location>
</feature>
<dbReference type="CDD" id="cd00593">
    <property type="entry name" value="RIBOc"/>
    <property type="match status" value="1"/>
</dbReference>
<evidence type="ECO:0000256" key="10">
    <source>
        <dbReference type="ARBA" id="ARBA00022723"/>
    </source>
</evidence>
<keyword evidence="11 15" id="KW-0255">Endonuclease</keyword>
<evidence type="ECO:0000256" key="15">
    <source>
        <dbReference type="HAMAP-Rule" id="MF_00104"/>
    </source>
</evidence>
<keyword evidence="9 15" id="KW-0540">Nuclease</keyword>
<comment type="function">
    <text evidence="15">Digests double-stranded RNA. Involved in the processing of primary rRNA transcript to yield the immediate precursors to the large and small rRNAs (23S and 16S). Processes some mRNAs, and tRNAs when they are encoded in the rRNA operon. Processes pre-crRNA and tracrRNA of type II CRISPR loci if present in the organism.</text>
</comment>
<keyword evidence="13 15" id="KW-0460">Magnesium</keyword>
<evidence type="ECO:0000259" key="17">
    <source>
        <dbReference type="PROSITE" id="PS50142"/>
    </source>
</evidence>
<keyword evidence="15" id="KW-0699">rRNA-binding</keyword>
<dbReference type="PANTHER" id="PTHR11207">
    <property type="entry name" value="RIBONUCLEASE III"/>
    <property type="match status" value="1"/>
</dbReference>
<accession>A0A1M6R2Z9</accession>
<dbReference type="GO" id="GO:0042802">
    <property type="term" value="F:identical protein binding"/>
    <property type="evidence" value="ECO:0007669"/>
    <property type="project" value="UniProtKB-ARBA"/>
</dbReference>
<comment type="subcellular location">
    <subcellularLocation>
        <location evidence="2 15">Cytoplasm</location>
    </subcellularLocation>
</comment>
<keyword evidence="14 15" id="KW-0694">RNA-binding</keyword>
<evidence type="ECO:0000256" key="11">
    <source>
        <dbReference type="ARBA" id="ARBA00022759"/>
    </source>
</evidence>
<evidence type="ECO:0000313" key="18">
    <source>
        <dbReference type="EMBL" id="SHK26796.1"/>
    </source>
</evidence>
<evidence type="ECO:0000256" key="7">
    <source>
        <dbReference type="ARBA" id="ARBA00022664"/>
    </source>
</evidence>
<dbReference type="SMART" id="SM00535">
    <property type="entry name" value="RIBOc"/>
    <property type="match status" value="1"/>
</dbReference>
<dbReference type="FunFam" id="1.10.1520.10:FF:000001">
    <property type="entry name" value="Ribonuclease 3"/>
    <property type="match status" value="1"/>
</dbReference>
<evidence type="ECO:0000259" key="16">
    <source>
        <dbReference type="PROSITE" id="PS50137"/>
    </source>
</evidence>
<dbReference type="InterPro" id="IPR036389">
    <property type="entry name" value="RNase_III_sf"/>
</dbReference>
<dbReference type="PANTHER" id="PTHR11207:SF0">
    <property type="entry name" value="RIBONUCLEASE 3"/>
    <property type="match status" value="1"/>
</dbReference>
<evidence type="ECO:0000256" key="13">
    <source>
        <dbReference type="ARBA" id="ARBA00022842"/>
    </source>
</evidence>
<evidence type="ECO:0000256" key="5">
    <source>
        <dbReference type="ARBA" id="ARBA00022490"/>
    </source>
</evidence>
<dbReference type="SMART" id="SM00358">
    <property type="entry name" value="DSRM"/>
    <property type="match status" value="1"/>
</dbReference>
<evidence type="ECO:0000256" key="2">
    <source>
        <dbReference type="ARBA" id="ARBA00004496"/>
    </source>
</evidence>
<keyword evidence="7 15" id="KW-0507">mRNA processing</keyword>
<dbReference type="GO" id="GO:0046872">
    <property type="term" value="F:metal ion binding"/>
    <property type="evidence" value="ECO:0007669"/>
    <property type="project" value="UniProtKB-KW"/>
</dbReference>
<evidence type="ECO:0000313" key="19">
    <source>
        <dbReference type="Proteomes" id="UP000189810"/>
    </source>
</evidence>
<dbReference type="AlphaFoldDB" id="A0A1M6R2Z9"/>
<dbReference type="GO" id="GO:0006397">
    <property type="term" value="P:mRNA processing"/>
    <property type="evidence" value="ECO:0007669"/>
    <property type="project" value="UniProtKB-UniRule"/>
</dbReference>
<dbReference type="GO" id="GO:0005737">
    <property type="term" value="C:cytoplasm"/>
    <property type="evidence" value="ECO:0007669"/>
    <property type="project" value="UniProtKB-SubCell"/>
</dbReference>
<dbReference type="Proteomes" id="UP000189810">
    <property type="component" value="Chromosome I"/>
</dbReference>
<evidence type="ECO:0000256" key="9">
    <source>
        <dbReference type="ARBA" id="ARBA00022722"/>
    </source>
</evidence>
<keyword evidence="19" id="KW-1185">Reference proteome</keyword>
<feature type="binding site" evidence="15">
    <location>
        <position position="119"/>
    </location>
    <ligand>
        <name>Mg(2+)</name>
        <dbReference type="ChEBI" id="CHEBI:18420"/>
    </ligand>
</feature>
<evidence type="ECO:0000256" key="3">
    <source>
        <dbReference type="ARBA" id="ARBA00010183"/>
    </source>
</evidence>
<dbReference type="NCBIfam" id="TIGR02191">
    <property type="entry name" value="RNaseIII"/>
    <property type="match status" value="1"/>
</dbReference>
<dbReference type="SUPFAM" id="SSF69065">
    <property type="entry name" value="RNase III domain-like"/>
    <property type="match status" value="1"/>
</dbReference>
<dbReference type="CDD" id="cd10845">
    <property type="entry name" value="DSRM_RNAse_III_family"/>
    <property type="match status" value="1"/>
</dbReference>
<protein>
    <recommendedName>
        <fullName evidence="15">Ribonuclease 3</fullName>
        <ecNumber evidence="15">3.1.26.3</ecNumber>
    </recommendedName>
    <alternativeName>
        <fullName evidence="15">Ribonuclease III</fullName>
        <shortName evidence="15">RNase III</shortName>
    </alternativeName>
</protein>
<dbReference type="HAMAP" id="MF_00104">
    <property type="entry name" value="RNase_III"/>
    <property type="match status" value="1"/>
</dbReference>
<keyword evidence="12 15" id="KW-0378">Hydrolase</keyword>
<dbReference type="GO" id="GO:0004525">
    <property type="term" value="F:ribonuclease III activity"/>
    <property type="evidence" value="ECO:0007669"/>
    <property type="project" value="UniProtKB-UniRule"/>
</dbReference>
<keyword evidence="8 15" id="KW-0819">tRNA processing</keyword>